<gene>
    <name evidence="2" type="ORF">ATE48_09650</name>
</gene>
<dbReference type="Proteomes" id="UP000092498">
    <property type="component" value="Chromosome"/>
</dbReference>
<evidence type="ECO:0000313" key="2">
    <source>
        <dbReference type="EMBL" id="ANP46164.1"/>
    </source>
</evidence>
<feature type="transmembrane region" description="Helical" evidence="1">
    <location>
        <begin position="30"/>
        <end position="56"/>
    </location>
</feature>
<evidence type="ECO:0000313" key="3">
    <source>
        <dbReference type="Proteomes" id="UP000092498"/>
    </source>
</evidence>
<sequence length="97" mass="10526">MFPEWRDFRSFWLMAAVRPNPAVLRAEAKLLTVAGFFLLGVGFPLTLIMTAIALSAGEGSPFVPAAIGAPPIMLGYLACHFASQRMVEAKSLESEVR</sequence>
<dbReference type="EMBL" id="CP013244">
    <property type="protein sequence ID" value="ANP46164.1"/>
    <property type="molecule type" value="Genomic_DNA"/>
</dbReference>
<proteinExistence type="predicted"/>
<dbReference type="InParanoid" id="A0A1B1AHX7"/>
<keyword evidence="3" id="KW-1185">Reference proteome</keyword>
<protein>
    <submittedName>
        <fullName evidence="2">Uncharacterized protein</fullName>
    </submittedName>
</protein>
<organism evidence="2 3">
    <name type="scientific">Candidatus Viadribacter manganicus</name>
    <dbReference type="NCBI Taxonomy" id="1759059"/>
    <lineage>
        <taxon>Bacteria</taxon>
        <taxon>Pseudomonadati</taxon>
        <taxon>Pseudomonadota</taxon>
        <taxon>Alphaproteobacteria</taxon>
        <taxon>Hyphomonadales</taxon>
        <taxon>Hyphomonadaceae</taxon>
        <taxon>Candidatus Viadribacter</taxon>
    </lineage>
</organism>
<keyword evidence="1" id="KW-1133">Transmembrane helix</keyword>
<dbReference type="AlphaFoldDB" id="A0A1B1AHX7"/>
<dbReference type="KEGG" id="cbot:ATE48_09650"/>
<keyword evidence="1" id="KW-0812">Transmembrane</keyword>
<name>A0A1B1AHX7_9PROT</name>
<reference evidence="2 3" key="1">
    <citation type="submission" date="2015-11" db="EMBL/GenBank/DDBJ databases">
        <title>Whole-Genome Sequence of Candidatus Oderbacter manganicum from the National Park Lower Oder Valley, Germany.</title>
        <authorList>
            <person name="Braun B."/>
            <person name="Liere K."/>
            <person name="Szewzyk U."/>
        </authorList>
    </citation>
    <scope>NUCLEOTIDE SEQUENCE [LARGE SCALE GENOMIC DNA]</scope>
    <source>
        <strain evidence="2 3">OTSz_A_272</strain>
    </source>
</reference>
<dbReference type="STRING" id="1759059.ATE48_09650"/>
<accession>A0A1B1AHX7</accession>
<feature type="transmembrane region" description="Helical" evidence="1">
    <location>
        <begin position="62"/>
        <end position="82"/>
    </location>
</feature>
<evidence type="ECO:0000256" key="1">
    <source>
        <dbReference type="SAM" id="Phobius"/>
    </source>
</evidence>
<keyword evidence="1" id="KW-0472">Membrane</keyword>